<organism evidence="1 2">
    <name type="scientific">Palleniella muris</name>
    <dbReference type="NCBI Taxonomy" id="3038145"/>
    <lineage>
        <taxon>Bacteria</taxon>
        <taxon>Pseudomonadati</taxon>
        <taxon>Bacteroidota</taxon>
        <taxon>Bacteroidia</taxon>
        <taxon>Bacteroidales</taxon>
        <taxon>Prevotellaceae</taxon>
        <taxon>Palleniella</taxon>
    </lineage>
</organism>
<reference evidence="1" key="1">
    <citation type="submission" date="2019-04" db="EMBL/GenBank/DDBJ databases">
        <title>Microbes associate with the intestines of laboratory mice.</title>
        <authorList>
            <person name="Navarre W."/>
            <person name="Wong E."/>
            <person name="Huang K."/>
            <person name="Tropini C."/>
            <person name="Ng K."/>
            <person name="Yu B."/>
        </authorList>
    </citation>
    <scope>NUCLEOTIDE SEQUENCE</scope>
    <source>
        <strain evidence="1">NM73_A23</strain>
    </source>
</reference>
<comment type="caution">
    <text evidence="1">The sequence shown here is derived from an EMBL/GenBank/DDBJ whole genome shotgun (WGS) entry which is preliminary data.</text>
</comment>
<accession>A0AC61QLV3</accession>
<dbReference type="Proteomes" id="UP000308886">
    <property type="component" value="Unassembled WGS sequence"/>
</dbReference>
<gene>
    <name evidence="1" type="ORF">E5358_14075</name>
</gene>
<sequence length="294" mass="30929">MAVNLFEGNVKNIWHGAALFAAGAAAGECALYGQVGLSAIAVGAGNSIINQGFTNGWSNIDWGQVGISGTMSLITSAIGGQIGGYFAKPLGVLTSNIPNTVLRNVAYYSLCNSSAGFILGTGFSLINGNEGGIGGALKSGLESAGMGLVTGAISGFGSGIQEQRLQKTLSIQYDINKIQPEDIARQVLTSPETPFGSGTNSVYIGRDANGNVRYVGITERNPQLRFNEHLNSGAERSNLRFDVVNGTGALSRIQARIIEQRLINIYGLGKNGGQLYNKINSISPDNWYKYGIIQ</sequence>
<dbReference type="EMBL" id="SRZC01000032">
    <property type="protein sequence ID" value="TGX79998.1"/>
    <property type="molecule type" value="Genomic_DNA"/>
</dbReference>
<keyword evidence="2" id="KW-1185">Reference proteome</keyword>
<proteinExistence type="predicted"/>
<evidence type="ECO:0000313" key="1">
    <source>
        <dbReference type="EMBL" id="TGX79998.1"/>
    </source>
</evidence>
<protein>
    <submittedName>
        <fullName evidence="1">GIY-YIG nuclease family protein</fullName>
    </submittedName>
</protein>
<evidence type="ECO:0000313" key="2">
    <source>
        <dbReference type="Proteomes" id="UP000308886"/>
    </source>
</evidence>
<name>A0AC61QLV3_9BACT</name>